<name>A0A4Q5IX69_9ACTN</name>
<keyword evidence="5 8" id="KW-0418">Kinase</keyword>
<dbReference type="GO" id="GO:0004674">
    <property type="term" value="F:protein serine/threonine kinase activity"/>
    <property type="evidence" value="ECO:0007669"/>
    <property type="project" value="UniProtKB-KW"/>
</dbReference>
<evidence type="ECO:0000256" key="1">
    <source>
        <dbReference type="ARBA" id="ARBA00012513"/>
    </source>
</evidence>
<organism evidence="8 9">
    <name type="scientific">Nocardioides iriomotensis</name>
    <dbReference type="NCBI Taxonomy" id="715784"/>
    <lineage>
        <taxon>Bacteria</taxon>
        <taxon>Bacillati</taxon>
        <taxon>Actinomycetota</taxon>
        <taxon>Actinomycetes</taxon>
        <taxon>Propionibacteriales</taxon>
        <taxon>Nocardioidaceae</taxon>
        <taxon>Nocardioides</taxon>
    </lineage>
</organism>
<evidence type="ECO:0000259" key="7">
    <source>
        <dbReference type="PROSITE" id="PS50011"/>
    </source>
</evidence>
<dbReference type="PANTHER" id="PTHR43289:SF6">
    <property type="entry name" value="SERINE_THREONINE-PROTEIN KINASE NEKL-3"/>
    <property type="match status" value="1"/>
</dbReference>
<keyword evidence="4" id="KW-0547">Nucleotide-binding</keyword>
<dbReference type="InterPro" id="IPR011009">
    <property type="entry name" value="Kinase-like_dom_sf"/>
</dbReference>
<proteinExistence type="predicted"/>
<evidence type="ECO:0000256" key="6">
    <source>
        <dbReference type="ARBA" id="ARBA00022840"/>
    </source>
</evidence>
<evidence type="ECO:0000256" key="3">
    <source>
        <dbReference type="ARBA" id="ARBA00022679"/>
    </source>
</evidence>
<dbReference type="SUPFAM" id="SSF56112">
    <property type="entry name" value="Protein kinase-like (PK-like)"/>
    <property type="match status" value="1"/>
</dbReference>
<dbReference type="SMART" id="SM00220">
    <property type="entry name" value="S_TKc"/>
    <property type="match status" value="1"/>
</dbReference>
<dbReference type="EC" id="2.7.11.1" evidence="1"/>
<keyword evidence="9" id="KW-1185">Reference proteome</keyword>
<reference evidence="8 9" key="1">
    <citation type="submission" date="2019-01" db="EMBL/GenBank/DDBJ databases">
        <title>Nocardioides guangzhouensis sp. nov., an actinobacterium isolated from soil.</title>
        <authorList>
            <person name="Fu Y."/>
            <person name="Cai Y."/>
            <person name="Lin Z."/>
            <person name="Chen P."/>
        </authorList>
    </citation>
    <scope>NUCLEOTIDE SEQUENCE [LARGE SCALE GENOMIC DNA]</scope>
    <source>
        <strain evidence="8 9">NBRC 105384</strain>
    </source>
</reference>
<dbReference type="OrthoDB" id="9762169at2"/>
<dbReference type="InterPro" id="IPR000719">
    <property type="entry name" value="Prot_kinase_dom"/>
</dbReference>
<dbReference type="GO" id="GO:0005524">
    <property type="term" value="F:ATP binding"/>
    <property type="evidence" value="ECO:0007669"/>
    <property type="project" value="UniProtKB-KW"/>
</dbReference>
<evidence type="ECO:0000256" key="5">
    <source>
        <dbReference type="ARBA" id="ARBA00022777"/>
    </source>
</evidence>
<comment type="caution">
    <text evidence="8">The sequence shown here is derived from an EMBL/GenBank/DDBJ whole genome shotgun (WGS) entry which is preliminary data.</text>
</comment>
<dbReference type="InterPro" id="IPR008271">
    <property type="entry name" value="Ser/Thr_kinase_AS"/>
</dbReference>
<feature type="domain" description="Protein kinase" evidence="7">
    <location>
        <begin position="23"/>
        <end position="282"/>
    </location>
</feature>
<accession>A0A4Q5IX69</accession>
<dbReference type="Pfam" id="PF00069">
    <property type="entry name" value="Pkinase"/>
    <property type="match status" value="1"/>
</dbReference>
<protein>
    <recommendedName>
        <fullName evidence="1">non-specific serine/threonine protein kinase</fullName>
        <ecNumber evidence="1">2.7.11.1</ecNumber>
    </recommendedName>
</protein>
<evidence type="ECO:0000313" key="9">
    <source>
        <dbReference type="Proteomes" id="UP000291189"/>
    </source>
</evidence>
<dbReference type="Gene3D" id="1.10.510.10">
    <property type="entry name" value="Transferase(Phosphotransferase) domain 1"/>
    <property type="match status" value="1"/>
</dbReference>
<keyword evidence="2 8" id="KW-0723">Serine/threonine-protein kinase</keyword>
<keyword evidence="6" id="KW-0067">ATP-binding</keyword>
<evidence type="ECO:0000256" key="4">
    <source>
        <dbReference type="ARBA" id="ARBA00022741"/>
    </source>
</evidence>
<dbReference type="PROSITE" id="PS00108">
    <property type="entry name" value="PROTEIN_KINASE_ST"/>
    <property type="match status" value="1"/>
</dbReference>
<gene>
    <name evidence="8" type="ORF">ETU37_20765</name>
</gene>
<evidence type="ECO:0000256" key="2">
    <source>
        <dbReference type="ARBA" id="ARBA00022527"/>
    </source>
</evidence>
<sequence length="296" mass="31896">MTEPTAGDESWGFTEGDAITDDLTAIRLLGGGTSYEAYLAFDDVTYAPTVVKVVRPHRRDDTSSLRGLAREVDMLGSVNHPVVARGLRAVLEGERPHVVLEAIDGPRLSTLIRRHGPLPEQQYLPLGIELASALHYFRRRGIVHLDIKPSNVIMGAPARLIDLSVARTVEDAEALTYPIGTDEYMAPEQCDPPGSGTPGFASDVWGLGATLFHAIAGYRPFAGGDAASDDVRRRFPQLADLAYALPGTVAGDVAKVVLACLEPDPADRPLPHELAEGLQPALERSPRGRLAGWKVR</sequence>
<dbReference type="CDD" id="cd14014">
    <property type="entry name" value="STKc_PknB_like"/>
    <property type="match status" value="1"/>
</dbReference>
<dbReference type="PROSITE" id="PS50011">
    <property type="entry name" value="PROTEIN_KINASE_DOM"/>
    <property type="match status" value="1"/>
</dbReference>
<evidence type="ECO:0000313" key="8">
    <source>
        <dbReference type="EMBL" id="RYU09489.1"/>
    </source>
</evidence>
<dbReference type="RefSeq" id="WP_129989254.1">
    <property type="nucleotide sequence ID" value="NZ_SDPU01000035.1"/>
</dbReference>
<dbReference type="PANTHER" id="PTHR43289">
    <property type="entry name" value="MITOGEN-ACTIVATED PROTEIN KINASE KINASE KINASE 20-RELATED"/>
    <property type="match status" value="1"/>
</dbReference>
<keyword evidence="3" id="KW-0808">Transferase</keyword>
<dbReference type="AlphaFoldDB" id="A0A4Q5IX69"/>
<dbReference type="EMBL" id="SDPU01000035">
    <property type="protein sequence ID" value="RYU09489.1"/>
    <property type="molecule type" value="Genomic_DNA"/>
</dbReference>
<dbReference type="Proteomes" id="UP000291189">
    <property type="component" value="Unassembled WGS sequence"/>
</dbReference>